<dbReference type="RefSeq" id="WP_094097744.1">
    <property type="nucleotide sequence ID" value="NZ_CP021361.1"/>
</dbReference>
<dbReference type="InterPro" id="IPR029787">
    <property type="entry name" value="Nucleotide_cyclase"/>
</dbReference>
<evidence type="ECO:0000313" key="3">
    <source>
        <dbReference type="EMBL" id="ART51650.1"/>
    </source>
</evidence>
<evidence type="ECO:0000259" key="2">
    <source>
        <dbReference type="PROSITE" id="PS50887"/>
    </source>
</evidence>
<dbReference type="AlphaFoldDB" id="A0A240U2R2"/>
<evidence type="ECO:0000313" key="4">
    <source>
        <dbReference type="Proteomes" id="UP000194432"/>
    </source>
</evidence>
<feature type="domain" description="GGDEF" evidence="2">
    <location>
        <begin position="152"/>
        <end position="284"/>
    </location>
</feature>
<name>A0A240U2R2_9BURK</name>
<gene>
    <name evidence="3" type="ORF">CBP34_08245</name>
</gene>
<protein>
    <submittedName>
        <fullName evidence="3">GGDEF domain-containing protein</fullName>
    </submittedName>
</protein>
<dbReference type="Proteomes" id="UP000194432">
    <property type="component" value="Chromosome 1"/>
</dbReference>
<dbReference type="InterPro" id="IPR000160">
    <property type="entry name" value="GGDEF_dom"/>
</dbReference>
<sequence>MAINHRQFLSGKALTVTWPTAVQVRHWSQVFRALRVQWIYRGLYNGNPLPQLACATRAPSDPDFSVPECVAALEMLHQALERETAQRQELERAFHDARTALAQAEADLACVRSGERHARHQALHDDLTALPNRRHLLQQLGHALARHGPNNMGPTVLYLDLDDFKAVNDTHGHGVGDEVLRITAARLSAAVRHGDMVVRLGGDEFACLLQGVADPAPLRQLCAKLLDAVSCPMKIDSLQLLVRPSIGIATCSRPGTTAENLLSCADAAMYAAKRGRSGFAFYGESAASEFTATSSCNIPNASARH</sequence>
<evidence type="ECO:0000256" key="1">
    <source>
        <dbReference type="SAM" id="Coils"/>
    </source>
</evidence>
<keyword evidence="4" id="KW-1185">Reference proteome</keyword>
<dbReference type="Pfam" id="PF00990">
    <property type="entry name" value="GGDEF"/>
    <property type="match status" value="1"/>
</dbReference>
<dbReference type="PANTHER" id="PTHR46663:SF2">
    <property type="entry name" value="GGDEF DOMAIN-CONTAINING PROTEIN"/>
    <property type="match status" value="1"/>
</dbReference>
<feature type="coiled-coil region" evidence="1">
    <location>
        <begin position="73"/>
        <end position="107"/>
    </location>
</feature>
<dbReference type="InterPro" id="IPR052163">
    <property type="entry name" value="DGC-Regulatory_Protein"/>
</dbReference>
<dbReference type="InterPro" id="IPR043128">
    <property type="entry name" value="Rev_trsase/Diguanyl_cyclase"/>
</dbReference>
<reference evidence="3 4" key="1">
    <citation type="submission" date="2017-05" db="EMBL/GenBank/DDBJ databases">
        <title>Polyphasic characterization of four soil-derived phenanthrene-degrading Acidovorax strains and proposal of Acidovorax phenanthrenivorans sp. nov.</title>
        <authorList>
            <person name="Singleton D.R."/>
            <person name="Lee J."/>
            <person name="Dickey A.N."/>
            <person name="Stroud A."/>
            <person name="Scholl E.H."/>
            <person name="Wright F.A."/>
            <person name="Aitken M.D."/>
        </authorList>
    </citation>
    <scope>NUCLEOTIDE SEQUENCE [LARGE SCALE GENOMIC DNA]</scope>
    <source>
        <strain evidence="3">NA3</strain>
    </source>
</reference>
<dbReference type="SMART" id="SM00267">
    <property type="entry name" value="GGDEF"/>
    <property type="match status" value="1"/>
</dbReference>
<organism evidence="3 4">
    <name type="scientific">Acidovorax carolinensis</name>
    <dbReference type="NCBI Taxonomy" id="553814"/>
    <lineage>
        <taxon>Bacteria</taxon>
        <taxon>Pseudomonadati</taxon>
        <taxon>Pseudomonadota</taxon>
        <taxon>Betaproteobacteria</taxon>
        <taxon>Burkholderiales</taxon>
        <taxon>Comamonadaceae</taxon>
        <taxon>Acidovorax</taxon>
    </lineage>
</organism>
<dbReference type="PROSITE" id="PS50887">
    <property type="entry name" value="GGDEF"/>
    <property type="match status" value="1"/>
</dbReference>
<dbReference type="EMBL" id="CP021361">
    <property type="protein sequence ID" value="ART51650.1"/>
    <property type="molecule type" value="Genomic_DNA"/>
</dbReference>
<dbReference type="PANTHER" id="PTHR46663">
    <property type="entry name" value="DIGUANYLATE CYCLASE DGCT-RELATED"/>
    <property type="match status" value="1"/>
</dbReference>
<dbReference type="CDD" id="cd01949">
    <property type="entry name" value="GGDEF"/>
    <property type="match status" value="1"/>
</dbReference>
<dbReference type="Gene3D" id="3.30.70.270">
    <property type="match status" value="1"/>
</dbReference>
<proteinExistence type="predicted"/>
<dbReference type="KEGG" id="acin:CBP34_08245"/>
<dbReference type="NCBIfam" id="TIGR00254">
    <property type="entry name" value="GGDEF"/>
    <property type="match status" value="1"/>
</dbReference>
<keyword evidence="1" id="KW-0175">Coiled coil</keyword>
<accession>A0A240U2R2</accession>
<dbReference type="SUPFAM" id="SSF55073">
    <property type="entry name" value="Nucleotide cyclase"/>
    <property type="match status" value="1"/>
</dbReference>